<gene>
    <name evidence="1" type="ORF">BN138_21</name>
</gene>
<dbReference type="EMBL" id="HF548270">
    <property type="protein sequence ID" value="CCO20833.1"/>
    <property type="molecule type" value="Genomic_DNA"/>
</dbReference>
<dbReference type="AlphaFoldDB" id="S0DD93"/>
<reference evidence="1" key="2">
    <citation type="journal article" date="2013" name="Biotechnol. Biofuels">
        <title>Mining for hemicellulases in the fungus-growing termite Pseudacanthotermes militaris using functional metagenomics.</title>
        <authorList>
            <person name="Bastien G."/>
            <person name="Arnal G."/>
            <person name="Bozonnet S."/>
            <person name="Laguerre S."/>
            <person name="Ferreira F."/>
            <person name="Faure R."/>
            <person name="Henrissat B."/>
            <person name="Lefevre F."/>
            <person name="Robe P."/>
            <person name="Bouchez O."/>
            <person name="Noirot C."/>
            <person name="Dumon C."/>
            <person name="O'Donohue M."/>
        </authorList>
    </citation>
    <scope>NUCLEOTIDE SEQUENCE</scope>
</reference>
<accession>S0DD93</accession>
<proteinExistence type="predicted"/>
<name>S0DD93_9ZZZZ</name>
<evidence type="ECO:0000313" key="1">
    <source>
        <dbReference type="EMBL" id="CCO20833.1"/>
    </source>
</evidence>
<reference evidence="1" key="1">
    <citation type="submission" date="2012-10" db="EMBL/GenBank/DDBJ databases">
        <authorList>
            <person name="Sandrine L."/>
        </authorList>
    </citation>
    <scope>NUCLEOTIDE SEQUENCE</scope>
</reference>
<organism evidence="1">
    <name type="scientific">termite gut metagenome</name>
    <dbReference type="NCBI Taxonomy" id="433724"/>
    <lineage>
        <taxon>unclassified sequences</taxon>
        <taxon>metagenomes</taxon>
        <taxon>organismal metagenomes</taxon>
    </lineage>
</organism>
<sequence length="57" mass="6175">MDFVQENIYHEETPANLLMPFMGLCGGYFHLLIEQGPDAVAGSVYDTAGNRKTAAAV</sequence>
<protein>
    <submittedName>
        <fullName evidence="1">Uncharacterized protein</fullName>
    </submittedName>
</protein>